<reference evidence="2" key="1">
    <citation type="submission" date="2009-08" db="EMBL/GenBank/DDBJ databases">
        <title>Annotation of Salpingoeca rosetta.</title>
        <authorList>
            <consortium name="The Broad Institute Genome Sequencing Platform"/>
            <person name="Russ C."/>
            <person name="Cuomo C."/>
            <person name="Burger G."/>
            <person name="Gray M.W."/>
            <person name="Holland P.W.H."/>
            <person name="King N."/>
            <person name="Lang F.B.F."/>
            <person name="Roger A.J."/>
            <person name="Ruiz-Trillo I."/>
            <person name="Young S.K."/>
            <person name="Zeng Q."/>
            <person name="Gargeya S."/>
            <person name="Alvarado L."/>
            <person name="Berlin A."/>
            <person name="Chapman S.B."/>
            <person name="Chen Z."/>
            <person name="Freedman E."/>
            <person name="Gellesch M."/>
            <person name="Goldberg J."/>
            <person name="Griggs A."/>
            <person name="Gujja S."/>
            <person name="Heilman E."/>
            <person name="Heiman D."/>
            <person name="Howarth C."/>
            <person name="Mehta T."/>
            <person name="Neiman D."/>
            <person name="Pearson M."/>
            <person name="Roberts A."/>
            <person name="Saif S."/>
            <person name="Shea T."/>
            <person name="Shenoy N."/>
            <person name="Sisk P."/>
            <person name="Stolte C."/>
            <person name="Sykes S."/>
            <person name="White J."/>
            <person name="Yandava C."/>
            <person name="Haas B."/>
            <person name="Nusbaum C."/>
            <person name="Birren B."/>
        </authorList>
    </citation>
    <scope>NUCLEOTIDE SEQUENCE [LARGE SCALE GENOMIC DNA]</scope>
    <source>
        <strain evidence="2">ATCC 50818</strain>
    </source>
</reference>
<proteinExistence type="predicted"/>
<feature type="chain" id="PRO_5003287901" evidence="1">
    <location>
        <begin position="25"/>
        <end position="137"/>
    </location>
</feature>
<protein>
    <submittedName>
        <fullName evidence="2">Uncharacterized protein</fullName>
    </submittedName>
</protein>
<dbReference type="GeneID" id="16068409"/>
<accession>F2USA3</accession>
<dbReference type="AlphaFoldDB" id="F2USA3"/>
<evidence type="ECO:0000256" key="1">
    <source>
        <dbReference type="SAM" id="SignalP"/>
    </source>
</evidence>
<evidence type="ECO:0000313" key="2">
    <source>
        <dbReference type="EMBL" id="EGD81012.1"/>
    </source>
</evidence>
<dbReference type="EMBL" id="GL832994">
    <property type="protein sequence ID" value="EGD81012.1"/>
    <property type="molecule type" value="Genomic_DNA"/>
</dbReference>
<dbReference type="Proteomes" id="UP000007799">
    <property type="component" value="Unassembled WGS sequence"/>
</dbReference>
<sequence length="137" mass="14943">MMARRGVVLAVVAAAAMMVAVVSAQNVCFTICEKCDFDVEVDRDACNHVFYQKNCVASGECVEGFNLTTIYESPRQCRFKLVTYRGGCPDSDNSNDAAPAFNSTTALINFGSKRRVCVEFPGLGYTLIEESSCRPSN</sequence>
<organism evidence="3">
    <name type="scientific">Salpingoeca rosetta (strain ATCC 50818 / BSB-021)</name>
    <dbReference type="NCBI Taxonomy" id="946362"/>
    <lineage>
        <taxon>Eukaryota</taxon>
        <taxon>Choanoflagellata</taxon>
        <taxon>Craspedida</taxon>
        <taxon>Salpingoecidae</taxon>
        <taxon>Salpingoeca</taxon>
    </lineage>
</organism>
<feature type="signal peptide" evidence="1">
    <location>
        <begin position="1"/>
        <end position="24"/>
    </location>
</feature>
<dbReference type="RefSeq" id="XP_004987882.1">
    <property type="nucleotide sequence ID" value="XM_004987825.1"/>
</dbReference>
<gene>
    <name evidence="2" type="ORF">PTSG_10956</name>
</gene>
<name>F2USA3_SALR5</name>
<keyword evidence="1" id="KW-0732">Signal</keyword>
<dbReference type="KEGG" id="sre:PTSG_10956"/>
<evidence type="ECO:0000313" key="3">
    <source>
        <dbReference type="Proteomes" id="UP000007799"/>
    </source>
</evidence>
<dbReference type="InParanoid" id="F2USA3"/>
<keyword evidence="3" id="KW-1185">Reference proteome</keyword>